<evidence type="ECO:0000256" key="6">
    <source>
        <dbReference type="ARBA" id="ARBA00037999"/>
    </source>
</evidence>
<name>A0A7C4NSW5_9BACT</name>
<proteinExistence type="inferred from homology"/>
<dbReference type="Gene3D" id="3.40.640.10">
    <property type="entry name" value="Type I PLP-dependent aspartate aminotransferase-like (Major domain)"/>
    <property type="match status" value="1"/>
</dbReference>
<feature type="active site" description="Proton acceptor" evidence="10">
    <location>
        <position position="185"/>
    </location>
</feature>
<dbReference type="InterPro" id="IPR015424">
    <property type="entry name" value="PyrdxlP-dep_Trfase"/>
</dbReference>
<evidence type="ECO:0000256" key="1">
    <source>
        <dbReference type="ARBA" id="ARBA00001933"/>
    </source>
</evidence>
<protein>
    <recommendedName>
        <fullName evidence="9">GDP-perosamine synthase</fullName>
        <ecNumber evidence="8">2.6.1.102</ecNumber>
    </recommendedName>
</protein>
<keyword evidence="5 11" id="KW-0663">Pyridoxal phosphate</keyword>
<dbReference type="Pfam" id="PF01041">
    <property type="entry name" value="DegT_DnrJ_EryC1"/>
    <property type="match status" value="1"/>
</dbReference>
<sequence>MRNKFIPVAEPSITQKEIDYVMDAVKSGWVSSIGEYISRFEQSFAEYIGVKYALTTSNGTTALHLALVSLGIKEGDEVIIPDLTFVATANAVAYTGAKPVMADVDPETWCIDPEDVKKKITPKTKAIIPVHLYGHPANMDPIMEIAEEYNLFVIEDCAEAHGAEYKGRKVGSIGNCGVFSFYGNKIITTGEGGMITTNDENLYQKAKHLRDHAMSKEKRYWHTEIGFNYRMANIQAALGLAQLERIEEIIQKKRQIFTWYKEGLKNLEGIRLNPEKEWARNVFWMVCFVSEVFDEIKRDEFMKKLRGQGIDTRPFFYPCSLMPMYKKDGLINPVSYEIYKKGLNLPSGYNLKEEEVEFICRNIQNILKTI</sequence>
<dbReference type="PIRSF" id="PIRSF000390">
    <property type="entry name" value="PLP_StrS"/>
    <property type="match status" value="1"/>
</dbReference>
<evidence type="ECO:0000256" key="7">
    <source>
        <dbReference type="ARBA" id="ARBA00051587"/>
    </source>
</evidence>
<dbReference type="CDD" id="cd00616">
    <property type="entry name" value="AHBA_syn"/>
    <property type="match status" value="1"/>
</dbReference>
<dbReference type="PANTHER" id="PTHR30244:SF34">
    <property type="entry name" value="DTDP-4-AMINO-4,6-DIDEOXYGALACTOSE TRANSAMINASE"/>
    <property type="match status" value="1"/>
</dbReference>
<evidence type="ECO:0000256" key="10">
    <source>
        <dbReference type="PIRSR" id="PIRSR000390-1"/>
    </source>
</evidence>
<comment type="catalytic activity">
    <reaction evidence="7">
        <text>GDP-alpha-D-perosamine + 2-oxoglutarate = GDP-4-dehydro-alpha-D-rhamnose + L-glutamate</text>
        <dbReference type="Rhea" id="RHEA:36779"/>
        <dbReference type="ChEBI" id="CHEBI:16810"/>
        <dbReference type="ChEBI" id="CHEBI:29985"/>
        <dbReference type="ChEBI" id="CHEBI:57964"/>
        <dbReference type="ChEBI" id="CHEBI:73996"/>
        <dbReference type="EC" id="2.6.1.102"/>
    </reaction>
</comment>
<evidence type="ECO:0000256" key="4">
    <source>
        <dbReference type="ARBA" id="ARBA00022679"/>
    </source>
</evidence>
<dbReference type="EMBL" id="DSZN01000044">
    <property type="protein sequence ID" value="HGQ85241.1"/>
    <property type="molecule type" value="Genomic_DNA"/>
</dbReference>
<dbReference type="FunFam" id="3.40.640.10:FF:000090">
    <property type="entry name" value="Pyridoxal phosphate-dependent aminotransferase"/>
    <property type="match status" value="1"/>
</dbReference>
<comment type="similarity">
    <text evidence="6 12">Belongs to the DegT/DnrJ/EryC1 family.</text>
</comment>
<comment type="cofactor">
    <cofactor evidence="1">
        <name>pyridoxal 5'-phosphate</name>
        <dbReference type="ChEBI" id="CHEBI:597326"/>
    </cofactor>
</comment>
<evidence type="ECO:0000256" key="12">
    <source>
        <dbReference type="RuleBase" id="RU004508"/>
    </source>
</evidence>
<dbReference type="InterPro" id="IPR015422">
    <property type="entry name" value="PyrdxlP-dep_Trfase_small"/>
</dbReference>
<gene>
    <name evidence="13" type="ORF">ENT66_02395</name>
</gene>
<organism evidence="13">
    <name type="scientific">Thermodesulfobacterium geofontis</name>
    <dbReference type="NCBI Taxonomy" id="1295609"/>
    <lineage>
        <taxon>Bacteria</taxon>
        <taxon>Pseudomonadati</taxon>
        <taxon>Thermodesulfobacteriota</taxon>
        <taxon>Thermodesulfobacteria</taxon>
        <taxon>Thermodesulfobacteriales</taxon>
        <taxon>Thermodesulfobacteriaceae</taxon>
        <taxon>Thermodesulfobacterium</taxon>
    </lineage>
</organism>
<dbReference type="AlphaFoldDB" id="A0A7C4NSW5"/>
<accession>A0A7C4NSW5</accession>
<evidence type="ECO:0000256" key="8">
    <source>
        <dbReference type="ARBA" id="ARBA00066317"/>
    </source>
</evidence>
<dbReference type="InterPro" id="IPR015421">
    <property type="entry name" value="PyrdxlP-dep_Trfase_major"/>
</dbReference>
<evidence type="ECO:0000256" key="2">
    <source>
        <dbReference type="ARBA" id="ARBA00005125"/>
    </source>
</evidence>
<dbReference type="Gene3D" id="3.90.1150.10">
    <property type="entry name" value="Aspartate Aminotransferase, domain 1"/>
    <property type="match status" value="1"/>
</dbReference>
<comment type="caution">
    <text evidence="13">The sequence shown here is derived from an EMBL/GenBank/DDBJ whole genome shotgun (WGS) entry which is preliminary data.</text>
</comment>
<dbReference type="GO" id="GO:0030170">
    <property type="term" value="F:pyridoxal phosphate binding"/>
    <property type="evidence" value="ECO:0007669"/>
    <property type="project" value="TreeGrafter"/>
</dbReference>
<dbReference type="SUPFAM" id="SSF53383">
    <property type="entry name" value="PLP-dependent transferases"/>
    <property type="match status" value="1"/>
</dbReference>
<comment type="pathway">
    <text evidence="2">Bacterial outer membrane biogenesis; LPS O-antigen biosynthesis.</text>
</comment>
<feature type="modified residue" description="N6-(pyridoxal phosphate)lysine" evidence="11">
    <location>
        <position position="185"/>
    </location>
</feature>
<evidence type="ECO:0000256" key="11">
    <source>
        <dbReference type="PIRSR" id="PIRSR000390-2"/>
    </source>
</evidence>
<keyword evidence="3 13" id="KW-0032">Aminotransferase</keyword>
<reference evidence="13" key="1">
    <citation type="journal article" date="2020" name="mSystems">
        <title>Genome- and Community-Level Interaction Insights into Carbon Utilization and Element Cycling Functions of Hydrothermarchaeota in Hydrothermal Sediment.</title>
        <authorList>
            <person name="Zhou Z."/>
            <person name="Liu Y."/>
            <person name="Xu W."/>
            <person name="Pan J."/>
            <person name="Luo Z.H."/>
            <person name="Li M."/>
        </authorList>
    </citation>
    <scope>NUCLEOTIDE SEQUENCE [LARGE SCALE GENOMIC DNA]</scope>
    <source>
        <strain evidence="13">SpSt-6</strain>
    </source>
</reference>
<dbReference type="InterPro" id="IPR000653">
    <property type="entry name" value="DegT/StrS_aminotransferase"/>
</dbReference>
<evidence type="ECO:0000313" key="13">
    <source>
        <dbReference type="EMBL" id="HGQ85241.1"/>
    </source>
</evidence>
<dbReference type="EC" id="2.6.1.102" evidence="8"/>
<dbReference type="GO" id="GO:0102933">
    <property type="term" value="F:GDP-4-dehydro-6-deoxy-D-mannose-4-aminotransferase activity"/>
    <property type="evidence" value="ECO:0007669"/>
    <property type="project" value="UniProtKB-EC"/>
</dbReference>
<dbReference type="PANTHER" id="PTHR30244">
    <property type="entry name" value="TRANSAMINASE"/>
    <property type="match status" value="1"/>
</dbReference>
<evidence type="ECO:0000256" key="3">
    <source>
        <dbReference type="ARBA" id="ARBA00022576"/>
    </source>
</evidence>
<dbReference type="GO" id="GO:0000271">
    <property type="term" value="P:polysaccharide biosynthetic process"/>
    <property type="evidence" value="ECO:0007669"/>
    <property type="project" value="TreeGrafter"/>
</dbReference>
<evidence type="ECO:0000256" key="5">
    <source>
        <dbReference type="ARBA" id="ARBA00022898"/>
    </source>
</evidence>
<keyword evidence="4 13" id="KW-0808">Transferase</keyword>
<evidence type="ECO:0000256" key="9">
    <source>
        <dbReference type="ARBA" id="ARBA00074221"/>
    </source>
</evidence>